<dbReference type="PANTHER" id="PTHR33498:SF1">
    <property type="entry name" value="TRANSPOSASE FOR INSERTION SEQUENCE ELEMENT IS1557"/>
    <property type="match status" value="1"/>
</dbReference>
<organism evidence="3 4">
    <name type="scientific">Ruminococcus gauvreauii</name>
    <dbReference type="NCBI Taxonomy" id="438033"/>
    <lineage>
        <taxon>Bacteria</taxon>
        <taxon>Bacillati</taxon>
        <taxon>Bacillota</taxon>
        <taxon>Clostridia</taxon>
        <taxon>Eubacteriales</taxon>
        <taxon>Oscillospiraceae</taxon>
        <taxon>Ruminococcus</taxon>
    </lineage>
</organism>
<dbReference type="InterPro" id="IPR002560">
    <property type="entry name" value="Transposase_DDE"/>
</dbReference>
<dbReference type="Pfam" id="PF01610">
    <property type="entry name" value="DDE_Tnp_ISL3"/>
    <property type="match status" value="1"/>
</dbReference>
<sequence>MPGSKGTLCIDSFYHATELKITEIQQYEDKILIRMKSISRNCKCPKCGCITDKYHGTYLRKVQDLPILGKGVQLEICSHEYKCMNNDCEVTTIAETFDGLLNNYSRMTERCADFICTLAMETSCEGCARICKALGIKISGDTVIRLLLRKYESLPIPEVGDVIGVDDFAYKKRHTYGTIIVSQKTHEPITLLDGRNGNTLRDWLKNNKNIKVVTRDRASAYAKVISEELPDAMQVADRFHLHQNLLEAIKKALNHELPATVSIPHVEQSTAIEKPCKKNRN</sequence>
<reference evidence="3" key="1">
    <citation type="journal article" date="2022" name="Cell">
        <title>Design, construction, and in vivo augmentation of a complex gut microbiome.</title>
        <authorList>
            <person name="Cheng A.G."/>
            <person name="Ho P.Y."/>
            <person name="Aranda-Diaz A."/>
            <person name="Jain S."/>
            <person name="Yu F.B."/>
            <person name="Meng X."/>
            <person name="Wang M."/>
            <person name="Iakiviak M."/>
            <person name="Nagashima K."/>
            <person name="Zhao A."/>
            <person name="Murugkar P."/>
            <person name="Patil A."/>
            <person name="Atabakhsh K."/>
            <person name="Weakley A."/>
            <person name="Yan J."/>
            <person name="Brumbaugh A.R."/>
            <person name="Higginbottom S."/>
            <person name="Dimas A."/>
            <person name="Shiver A.L."/>
            <person name="Deutschbauer A."/>
            <person name="Neff N."/>
            <person name="Sonnenburg J.L."/>
            <person name="Huang K.C."/>
            <person name="Fischbach M.A."/>
        </authorList>
    </citation>
    <scope>NUCLEOTIDE SEQUENCE</scope>
    <source>
        <strain evidence="3">DSM 19829</strain>
    </source>
</reference>
<evidence type="ECO:0000313" key="3">
    <source>
        <dbReference type="EMBL" id="UWP60841.1"/>
    </source>
</evidence>
<evidence type="ECO:0000313" key="4">
    <source>
        <dbReference type="Proteomes" id="UP001060164"/>
    </source>
</evidence>
<feature type="domain" description="Transposase IS204/IS1001/IS1096/IS1165 zinc-finger" evidence="2">
    <location>
        <begin position="42"/>
        <end position="84"/>
    </location>
</feature>
<dbReference type="PANTHER" id="PTHR33498">
    <property type="entry name" value="TRANSPOSASE FOR INSERTION SEQUENCE ELEMENT IS1557"/>
    <property type="match status" value="1"/>
</dbReference>
<evidence type="ECO:0000259" key="1">
    <source>
        <dbReference type="Pfam" id="PF01610"/>
    </source>
</evidence>
<name>A0ABY5VKU4_9FIRM</name>
<dbReference type="InterPro" id="IPR029261">
    <property type="entry name" value="Transposase_Znf"/>
</dbReference>
<dbReference type="Pfam" id="PF14690">
    <property type="entry name" value="Zn_ribbon_ISL3"/>
    <property type="match status" value="1"/>
</dbReference>
<accession>A0ABY5VKU4</accession>
<dbReference type="EMBL" id="CP102290">
    <property type="protein sequence ID" value="UWP60841.1"/>
    <property type="molecule type" value="Genomic_DNA"/>
</dbReference>
<keyword evidence="4" id="KW-1185">Reference proteome</keyword>
<dbReference type="Proteomes" id="UP001060164">
    <property type="component" value="Chromosome"/>
</dbReference>
<proteinExistence type="predicted"/>
<protein>
    <submittedName>
        <fullName evidence="3">Transposase</fullName>
    </submittedName>
</protein>
<dbReference type="RefSeq" id="WP_028527544.1">
    <property type="nucleotide sequence ID" value="NZ_CABLBR010000003.1"/>
</dbReference>
<dbReference type="InterPro" id="IPR047951">
    <property type="entry name" value="Transpos_ISL3"/>
</dbReference>
<feature type="domain" description="Transposase IS204/IS1001/IS1096/IS1165 DDE" evidence="1">
    <location>
        <begin position="163"/>
        <end position="256"/>
    </location>
</feature>
<gene>
    <name evidence="3" type="ORF">NQ502_07350</name>
</gene>
<evidence type="ECO:0000259" key="2">
    <source>
        <dbReference type="Pfam" id="PF14690"/>
    </source>
</evidence>